<feature type="region of interest" description="Disordered" evidence="1">
    <location>
        <begin position="1"/>
        <end position="50"/>
    </location>
</feature>
<evidence type="ECO:0000313" key="4">
    <source>
        <dbReference type="Proteomes" id="UP000030765"/>
    </source>
</evidence>
<name>A0A084VAY5_ANOSI</name>
<proteinExistence type="predicted"/>
<accession>A0A084VAY5</accession>
<evidence type="ECO:0000313" key="3">
    <source>
        <dbReference type="EnsemblMetazoa" id="ASIC001050-PA"/>
    </source>
</evidence>
<evidence type="ECO:0000313" key="2">
    <source>
        <dbReference type="EMBL" id="KFB35129.1"/>
    </source>
</evidence>
<dbReference type="AlphaFoldDB" id="A0A084VAY5"/>
<feature type="compositionally biased region" description="Basic and acidic residues" evidence="1">
    <location>
        <begin position="16"/>
        <end position="28"/>
    </location>
</feature>
<reference evidence="3" key="2">
    <citation type="submission" date="2020-05" db="UniProtKB">
        <authorList>
            <consortium name="EnsemblMetazoa"/>
        </authorList>
    </citation>
    <scope>IDENTIFICATION</scope>
</reference>
<dbReference type="EMBL" id="KE524238">
    <property type="protein sequence ID" value="KFB35129.1"/>
    <property type="molecule type" value="Genomic_DNA"/>
</dbReference>
<dbReference type="Proteomes" id="UP000030765">
    <property type="component" value="Unassembled WGS sequence"/>
</dbReference>
<sequence length="50" mass="5679">MAYPGPHPYPSPASLKRRDEIVTHENHHQHSRRKLKEICESKSDSGKGEG</sequence>
<feature type="compositionally biased region" description="Pro residues" evidence="1">
    <location>
        <begin position="1"/>
        <end position="11"/>
    </location>
</feature>
<reference evidence="2 4" key="1">
    <citation type="journal article" date="2014" name="BMC Genomics">
        <title>Genome sequence of Anopheles sinensis provides insight into genetics basis of mosquito competence for malaria parasites.</title>
        <authorList>
            <person name="Zhou D."/>
            <person name="Zhang D."/>
            <person name="Ding G."/>
            <person name="Shi L."/>
            <person name="Hou Q."/>
            <person name="Ye Y."/>
            <person name="Xu Y."/>
            <person name="Zhou H."/>
            <person name="Xiong C."/>
            <person name="Li S."/>
            <person name="Yu J."/>
            <person name="Hong S."/>
            <person name="Yu X."/>
            <person name="Zou P."/>
            <person name="Chen C."/>
            <person name="Chang X."/>
            <person name="Wang W."/>
            <person name="Lv Y."/>
            <person name="Sun Y."/>
            <person name="Ma L."/>
            <person name="Shen B."/>
            <person name="Zhu C."/>
        </authorList>
    </citation>
    <scope>NUCLEOTIDE SEQUENCE [LARGE SCALE GENOMIC DNA]</scope>
</reference>
<feature type="compositionally biased region" description="Basic and acidic residues" evidence="1">
    <location>
        <begin position="36"/>
        <end position="50"/>
    </location>
</feature>
<protein>
    <submittedName>
        <fullName evidence="2 3">Uncharacterized protein</fullName>
    </submittedName>
</protein>
<gene>
    <name evidence="2" type="ORF">ZHAS_00001050</name>
</gene>
<organism evidence="2">
    <name type="scientific">Anopheles sinensis</name>
    <name type="common">Mosquito</name>
    <dbReference type="NCBI Taxonomy" id="74873"/>
    <lineage>
        <taxon>Eukaryota</taxon>
        <taxon>Metazoa</taxon>
        <taxon>Ecdysozoa</taxon>
        <taxon>Arthropoda</taxon>
        <taxon>Hexapoda</taxon>
        <taxon>Insecta</taxon>
        <taxon>Pterygota</taxon>
        <taxon>Neoptera</taxon>
        <taxon>Endopterygota</taxon>
        <taxon>Diptera</taxon>
        <taxon>Nematocera</taxon>
        <taxon>Culicoidea</taxon>
        <taxon>Culicidae</taxon>
        <taxon>Anophelinae</taxon>
        <taxon>Anopheles</taxon>
    </lineage>
</organism>
<dbReference type="VEuPathDB" id="VectorBase:ASIC001050"/>
<dbReference type="EnsemblMetazoa" id="ASIC001050-RA">
    <property type="protein sequence ID" value="ASIC001050-PA"/>
    <property type="gene ID" value="ASIC001050"/>
</dbReference>
<dbReference type="EMBL" id="ATLV01004754">
    <property type="status" value="NOT_ANNOTATED_CDS"/>
    <property type="molecule type" value="Genomic_DNA"/>
</dbReference>
<evidence type="ECO:0000256" key="1">
    <source>
        <dbReference type="SAM" id="MobiDB-lite"/>
    </source>
</evidence>
<keyword evidence="4" id="KW-1185">Reference proteome</keyword>